<keyword evidence="9" id="KW-1185">Reference proteome</keyword>
<evidence type="ECO:0000256" key="2">
    <source>
        <dbReference type="ARBA" id="ARBA00010944"/>
    </source>
</evidence>
<comment type="caution">
    <text evidence="8">The sequence shown here is derived from an EMBL/GenBank/DDBJ whole genome shotgun (WGS) entry which is preliminary data.</text>
</comment>
<keyword evidence="6" id="KW-0521">NADP</keyword>
<reference evidence="9" key="1">
    <citation type="journal article" date="2019" name="Int. J. Syst. Evol. Microbiol.">
        <title>The Global Catalogue of Microorganisms (GCM) 10K type strain sequencing project: providing services to taxonomists for standard genome sequencing and annotation.</title>
        <authorList>
            <consortium name="The Broad Institute Genomics Platform"/>
            <consortium name="The Broad Institute Genome Sequencing Center for Infectious Disease"/>
            <person name="Wu L."/>
            <person name="Ma J."/>
        </authorList>
    </citation>
    <scope>NUCLEOTIDE SEQUENCE [LARGE SCALE GENOMIC DNA]</scope>
    <source>
        <strain evidence="9">CGMCC 1.12482</strain>
    </source>
</reference>
<dbReference type="InterPro" id="IPR029903">
    <property type="entry name" value="RmlD-like-bd"/>
</dbReference>
<comment type="cofactor">
    <cofactor evidence="6">
        <name>Mg(2+)</name>
        <dbReference type="ChEBI" id="CHEBI:18420"/>
    </cofactor>
    <text evidence="6">Binds 1 Mg(2+) ion per monomer.</text>
</comment>
<dbReference type="RefSeq" id="WP_150279304.1">
    <property type="nucleotide sequence ID" value="NZ_BMFF01000010.1"/>
</dbReference>
<accession>A0ABQ1Q3R9</accession>
<evidence type="ECO:0000313" key="9">
    <source>
        <dbReference type="Proteomes" id="UP000638188"/>
    </source>
</evidence>
<evidence type="ECO:0000256" key="1">
    <source>
        <dbReference type="ARBA" id="ARBA00004781"/>
    </source>
</evidence>
<dbReference type="EC" id="1.1.1.133" evidence="3 6"/>
<evidence type="ECO:0000259" key="7">
    <source>
        <dbReference type="Pfam" id="PF04321"/>
    </source>
</evidence>
<gene>
    <name evidence="8" type="ORF">GCM10007418_33780</name>
</gene>
<comment type="catalytic activity">
    <reaction evidence="5 6">
        <text>dTDP-beta-L-rhamnose + NADP(+) = dTDP-4-dehydro-beta-L-rhamnose + NADPH + H(+)</text>
        <dbReference type="Rhea" id="RHEA:21796"/>
        <dbReference type="ChEBI" id="CHEBI:15378"/>
        <dbReference type="ChEBI" id="CHEBI:57510"/>
        <dbReference type="ChEBI" id="CHEBI:57783"/>
        <dbReference type="ChEBI" id="CHEBI:58349"/>
        <dbReference type="ChEBI" id="CHEBI:62830"/>
        <dbReference type="EC" id="1.1.1.133"/>
    </reaction>
</comment>
<name>A0ABQ1Q3R9_9GAMM</name>
<dbReference type="InterPro" id="IPR036291">
    <property type="entry name" value="NAD(P)-bd_dom_sf"/>
</dbReference>
<dbReference type="EMBL" id="BMFF01000010">
    <property type="protein sequence ID" value="GGD12016.1"/>
    <property type="molecule type" value="Genomic_DNA"/>
</dbReference>
<evidence type="ECO:0000256" key="6">
    <source>
        <dbReference type="RuleBase" id="RU364082"/>
    </source>
</evidence>
<evidence type="ECO:0000256" key="5">
    <source>
        <dbReference type="ARBA" id="ARBA00048200"/>
    </source>
</evidence>
<dbReference type="SUPFAM" id="SSF51735">
    <property type="entry name" value="NAD(P)-binding Rossmann-fold domains"/>
    <property type="match status" value="1"/>
</dbReference>
<feature type="domain" description="RmlD-like substrate binding" evidence="7">
    <location>
        <begin position="3"/>
        <end position="290"/>
    </location>
</feature>
<sequence>MRMRILLLEGDSSLGQALVRLATQEGIDIRSVDRPRAGWKSDQLLDWFDQYQADAVVNLAYFHEQFQLGMDDPLQLTALDEFNRNLVALCAKDNRLLVQPSSARVFDGLKATPYTEKDERLPGDGLGLVQGELEKLLATHCSRYAVLRFSWLLDASADGQLAKLLEQLRGQDPVLLAEEWRGNPTPVDDAARVLLAVLKQLDCEAPLHGVYHYGSTEPSSWISFAKSLAQELMANNRLDRDPVIRSIPFDKQTETGWEPQNAVLTSRRILMAFGVKPRPWRAQLGQLLDSIDTPQ</sequence>
<dbReference type="PANTHER" id="PTHR10491">
    <property type="entry name" value="DTDP-4-DEHYDRORHAMNOSE REDUCTASE"/>
    <property type="match status" value="1"/>
</dbReference>
<evidence type="ECO:0000313" key="8">
    <source>
        <dbReference type="EMBL" id="GGD12016.1"/>
    </source>
</evidence>
<comment type="similarity">
    <text evidence="2 6">Belongs to the dTDP-4-dehydrorhamnose reductase family.</text>
</comment>
<evidence type="ECO:0000256" key="3">
    <source>
        <dbReference type="ARBA" id="ARBA00012929"/>
    </source>
</evidence>
<dbReference type="PANTHER" id="PTHR10491:SF4">
    <property type="entry name" value="METHIONINE ADENOSYLTRANSFERASE 2 SUBUNIT BETA"/>
    <property type="match status" value="1"/>
</dbReference>
<dbReference type="Proteomes" id="UP000638188">
    <property type="component" value="Unassembled WGS sequence"/>
</dbReference>
<evidence type="ECO:0000256" key="4">
    <source>
        <dbReference type="ARBA" id="ARBA00017099"/>
    </source>
</evidence>
<proteinExistence type="inferred from homology"/>
<keyword evidence="6" id="KW-0560">Oxidoreductase</keyword>
<protein>
    <recommendedName>
        <fullName evidence="4 6">dTDP-4-dehydrorhamnose reductase</fullName>
        <ecNumber evidence="3 6">1.1.1.133</ecNumber>
    </recommendedName>
</protein>
<dbReference type="InterPro" id="IPR005913">
    <property type="entry name" value="dTDP_dehydrorham_reduct"/>
</dbReference>
<organism evidence="8 9">
    <name type="scientific">Halopseudomonas salina</name>
    <dbReference type="NCBI Taxonomy" id="1323744"/>
    <lineage>
        <taxon>Bacteria</taxon>
        <taxon>Pseudomonadati</taxon>
        <taxon>Pseudomonadota</taxon>
        <taxon>Gammaproteobacteria</taxon>
        <taxon>Pseudomonadales</taxon>
        <taxon>Pseudomonadaceae</taxon>
        <taxon>Halopseudomonas</taxon>
    </lineage>
</organism>
<dbReference type="Pfam" id="PF04321">
    <property type="entry name" value="RmlD_sub_bind"/>
    <property type="match status" value="1"/>
</dbReference>
<comment type="function">
    <text evidence="6">Catalyzes the reduction of dTDP-6-deoxy-L-lyxo-4-hexulose to yield dTDP-L-rhamnose.</text>
</comment>
<comment type="pathway">
    <text evidence="1 6">Carbohydrate biosynthesis; dTDP-L-rhamnose biosynthesis.</text>
</comment>
<dbReference type="Gene3D" id="3.40.50.720">
    <property type="entry name" value="NAD(P)-binding Rossmann-like Domain"/>
    <property type="match status" value="1"/>
</dbReference>